<dbReference type="InterPro" id="IPR006612">
    <property type="entry name" value="THAP_Znf"/>
</dbReference>
<evidence type="ECO:0000256" key="3">
    <source>
        <dbReference type="ARBA" id="ARBA00022833"/>
    </source>
</evidence>
<evidence type="ECO:0000313" key="10">
    <source>
        <dbReference type="RefSeq" id="XP_022324444.1"/>
    </source>
</evidence>
<dbReference type="RefSeq" id="XP_022324444.1">
    <property type="nucleotide sequence ID" value="XM_022468736.1"/>
</dbReference>
<keyword evidence="8" id="KW-1185">Reference proteome</keyword>
<dbReference type="RefSeq" id="XP_022324443.1">
    <property type="nucleotide sequence ID" value="XM_022468735.1"/>
</dbReference>
<keyword evidence="3" id="KW-0862">Zinc</keyword>
<proteinExistence type="predicted"/>
<evidence type="ECO:0000256" key="1">
    <source>
        <dbReference type="ARBA" id="ARBA00022723"/>
    </source>
</evidence>
<dbReference type="Pfam" id="PF05485">
    <property type="entry name" value="THAP"/>
    <property type="match status" value="1"/>
</dbReference>
<evidence type="ECO:0000256" key="4">
    <source>
        <dbReference type="ARBA" id="ARBA00023125"/>
    </source>
</evidence>
<dbReference type="PANTHER" id="PTHR23080">
    <property type="entry name" value="THAP DOMAIN PROTEIN"/>
    <property type="match status" value="1"/>
</dbReference>
<organism evidence="8 9">
    <name type="scientific">Crassostrea virginica</name>
    <name type="common">Eastern oyster</name>
    <dbReference type="NCBI Taxonomy" id="6565"/>
    <lineage>
        <taxon>Eukaryota</taxon>
        <taxon>Metazoa</taxon>
        <taxon>Spiralia</taxon>
        <taxon>Lophotrochozoa</taxon>
        <taxon>Mollusca</taxon>
        <taxon>Bivalvia</taxon>
        <taxon>Autobranchia</taxon>
        <taxon>Pteriomorphia</taxon>
        <taxon>Ostreida</taxon>
        <taxon>Ostreoidea</taxon>
        <taxon>Ostreidae</taxon>
        <taxon>Crassostrea</taxon>
    </lineage>
</organism>
<dbReference type="PROSITE" id="PS50950">
    <property type="entry name" value="ZF_THAP"/>
    <property type="match status" value="1"/>
</dbReference>
<dbReference type="GO" id="GO:0008270">
    <property type="term" value="F:zinc ion binding"/>
    <property type="evidence" value="ECO:0007669"/>
    <property type="project" value="UniProtKB-KW"/>
</dbReference>
<dbReference type="GO" id="GO:0003677">
    <property type="term" value="F:DNA binding"/>
    <property type="evidence" value="ECO:0007669"/>
    <property type="project" value="UniProtKB-UniRule"/>
</dbReference>
<evidence type="ECO:0000256" key="5">
    <source>
        <dbReference type="PROSITE-ProRule" id="PRU00309"/>
    </source>
</evidence>
<keyword evidence="2 5" id="KW-0863">Zinc-finger</keyword>
<dbReference type="GeneID" id="111125196"/>
<dbReference type="SUPFAM" id="SSF57716">
    <property type="entry name" value="Glucocorticoid receptor-like (DNA-binding domain)"/>
    <property type="match status" value="1"/>
</dbReference>
<reference evidence="9 10" key="1">
    <citation type="submission" date="2025-04" db="UniProtKB">
        <authorList>
            <consortium name="RefSeq"/>
        </authorList>
    </citation>
    <scope>IDENTIFICATION</scope>
    <source>
        <tissue evidence="9 10">Whole sample</tissue>
    </source>
</reference>
<evidence type="ECO:0000313" key="9">
    <source>
        <dbReference type="RefSeq" id="XP_022324443.1"/>
    </source>
</evidence>
<evidence type="ECO:0000256" key="6">
    <source>
        <dbReference type="SAM" id="MobiDB-lite"/>
    </source>
</evidence>
<keyword evidence="1" id="KW-0479">Metal-binding</keyword>
<dbReference type="AlphaFoldDB" id="A0A8B8D8J7"/>
<sequence length="269" mass="30800">MVKRCAWGTCNSDSRYKDKEYMKDVTFWPIPKPKTRLRETLQWFKACNRKHFTVKNVDKHAYVCIKHFREGCPTANYPIPLTAGSPSQTQSKPTRKISVRKIATQLHLQNNTVVTSSSNADIESIPTWDLDPSPAAFISVEYTDVTDHDSNANEGDPEHLSEHGYACKKVMVDQSVQTTIQKAHLGEYEDENLLNEGNMRRKLLLKDVMKDDTSCNFYTDLSLAMFGFLFTFLSNSAKSMTYWRGGDTSNERKQTQKKGPKRVLSIKER</sequence>
<dbReference type="OrthoDB" id="6127265at2759"/>
<name>A0A8B8D8J7_CRAVI</name>
<feature type="region of interest" description="Disordered" evidence="6">
    <location>
        <begin position="245"/>
        <end position="269"/>
    </location>
</feature>
<feature type="domain" description="THAP-type" evidence="7">
    <location>
        <begin position="1"/>
        <end position="89"/>
    </location>
</feature>
<keyword evidence="4 5" id="KW-0238">DNA-binding</keyword>
<evidence type="ECO:0000256" key="2">
    <source>
        <dbReference type="ARBA" id="ARBA00022771"/>
    </source>
</evidence>
<dbReference type="KEGG" id="cvn:111125196"/>
<evidence type="ECO:0000313" key="8">
    <source>
        <dbReference type="Proteomes" id="UP000694844"/>
    </source>
</evidence>
<dbReference type="Proteomes" id="UP000694844">
    <property type="component" value="Chromosome 3"/>
</dbReference>
<protein>
    <submittedName>
        <fullName evidence="9 10">Uncharacterized protein LOC111125196</fullName>
    </submittedName>
</protein>
<gene>
    <name evidence="9 10" type="primary">LOC111125196</name>
</gene>
<evidence type="ECO:0000259" key="7">
    <source>
        <dbReference type="PROSITE" id="PS50950"/>
    </source>
</evidence>
<accession>A0A8B8D8J7</accession>